<gene>
    <name evidence="8" type="ORF">MF646_18910</name>
</gene>
<evidence type="ECO:0000256" key="7">
    <source>
        <dbReference type="SAM" id="SignalP"/>
    </source>
</evidence>
<dbReference type="Gene3D" id="3.40.190.10">
    <property type="entry name" value="Periplasmic binding protein-like II"/>
    <property type="match status" value="2"/>
</dbReference>
<name>A0A9X2CW39_9BACI</name>
<reference evidence="8" key="1">
    <citation type="submission" date="2022-02" db="EMBL/GenBank/DDBJ databases">
        <title>Halalkalibacter sp. nov. isolated from Lonar Lake, India.</title>
        <authorList>
            <person name="Joshi A."/>
            <person name="Thite S."/>
            <person name="Lodha T."/>
        </authorList>
    </citation>
    <scope>NUCLEOTIDE SEQUENCE</scope>
    <source>
        <strain evidence="8">MEB205</strain>
    </source>
</reference>
<evidence type="ECO:0000256" key="3">
    <source>
        <dbReference type="ARBA" id="ARBA00022729"/>
    </source>
</evidence>
<dbReference type="PANTHER" id="PTHR30429:SF0">
    <property type="entry name" value="METHIONINE-BINDING LIPOPROTEIN METQ"/>
    <property type="match status" value="1"/>
</dbReference>
<keyword evidence="9" id="KW-1185">Reference proteome</keyword>
<feature type="chain" id="PRO_5040833824" evidence="7">
    <location>
        <begin position="23"/>
        <end position="387"/>
    </location>
</feature>
<feature type="signal peptide" evidence="7">
    <location>
        <begin position="1"/>
        <end position="22"/>
    </location>
</feature>
<keyword evidence="4" id="KW-0472">Membrane</keyword>
<evidence type="ECO:0000256" key="2">
    <source>
        <dbReference type="ARBA" id="ARBA00008973"/>
    </source>
</evidence>
<sequence>MILRRNLLNIFMTISLVSILVACGPKNDTVLNAAGTFMEGATEGDFEKIDNVNVANEVDFQTDYILSLANEENKVGLSNSDYTIEEVGHLEVLVTFHDESITPWTLQFQQRSGGYYFESLAHAHDNDKASITGEKIESQSTIEVVDLVVGASNTPHAEILEAAAGILLEEDINIEIVVFDDYILPNKALANMELDANYFQHNIYLNVQNDRYDYDFVNAGGIHIEPIGVYSKTYTSIDELPDGAEIIISGSITEQGRMLATLQDLNLISLRADAGIYATVDDITENPRNIIIDNSLESALLAEAYLNGEGDAVLIPPNLALEAGLNPMEDAMILEKGDVSNPYVHIIAVRAKDETRPEIQTLVEVLNSSAIREFILETWQGGVVPAE</sequence>
<dbReference type="InterPro" id="IPR004872">
    <property type="entry name" value="Lipoprotein_NlpA"/>
</dbReference>
<comment type="caution">
    <text evidence="8">The sequence shown here is derived from an EMBL/GenBank/DDBJ whole genome shotgun (WGS) entry which is preliminary data.</text>
</comment>
<organism evidence="8 9">
    <name type="scientific">Halalkalibacter alkaliphilus</name>
    <dbReference type="NCBI Taxonomy" id="2917993"/>
    <lineage>
        <taxon>Bacteria</taxon>
        <taxon>Bacillati</taxon>
        <taxon>Bacillota</taxon>
        <taxon>Bacilli</taxon>
        <taxon>Bacillales</taxon>
        <taxon>Bacillaceae</taxon>
        <taxon>Halalkalibacter</taxon>
    </lineage>
</organism>
<keyword evidence="6" id="KW-0449">Lipoprotein</keyword>
<comment type="similarity">
    <text evidence="2">Belongs to the NlpA lipoprotein family.</text>
</comment>
<protein>
    <submittedName>
        <fullName evidence="8">MetQ/NlpA family ABC transporter substrate-binding protein</fullName>
    </submittedName>
</protein>
<dbReference type="PANTHER" id="PTHR30429">
    <property type="entry name" value="D-METHIONINE-BINDING LIPOPROTEIN METQ"/>
    <property type="match status" value="1"/>
</dbReference>
<dbReference type="SUPFAM" id="SSF53850">
    <property type="entry name" value="Periplasmic binding protein-like II"/>
    <property type="match status" value="1"/>
</dbReference>
<dbReference type="AlphaFoldDB" id="A0A9X2CW39"/>
<dbReference type="Pfam" id="PF03180">
    <property type="entry name" value="Lipoprotein_9"/>
    <property type="match status" value="1"/>
</dbReference>
<evidence type="ECO:0000313" key="8">
    <source>
        <dbReference type="EMBL" id="MCL7749195.1"/>
    </source>
</evidence>
<keyword evidence="3 7" id="KW-0732">Signal</keyword>
<evidence type="ECO:0000256" key="1">
    <source>
        <dbReference type="ARBA" id="ARBA00004635"/>
    </source>
</evidence>
<evidence type="ECO:0000256" key="4">
    <source>
        <dbReference type="ARBA" id="ARBA00023136"/>
    </source>
</evidence>
<dbReference type="RefSeq" id="WP_250098062.1">
    <property type="nucleotide sequence ID" value="NZ_JAKRYL010000025.1"/>
</dbReference>
<accession>A0A9X2CW39</accession>
<evidence type="ECO:0000256" key="5">
    <source>
        <dbReference type="ARBA" id="ARBA00023139"/>
    </source>
</evidence>
<keyword evidence="5" id="KW-0564">Palmitate</keyword>
<dbReference type="PROSITE" id="PS51257">
    <property type="entry name" value="PROKAR_LIPOPROTEIN"/>
    <property type="match status" value="1"/>
</dbReference>
<evidence type="ECO:0000256" key="6">
    <source>
        <dbReference type="ARBA" id="ARBA00023288"/>
    </source>
</evidence>
<dbReference type="EMBL" id="JAKRYL010000025">
    <property type="protein sequence ID" value="MCL7749195.1"/>
    <property type="molecule type" value="Genomic_DNA"/>
</dbReference>
<evidence type="ECO:0000313" key="9">
    <source>
        <dbReference type="Proteomes" id="UP001139150"/>
    </source>
</evidence>
<comment type="subcellular location">
    <subcellularLocation>
        <location evidence="1">Membrane</location>
        <topology evidence="1">Lipid-anchor</topology>
    </subcellularLocation>
</comment>
<dbReference type="Proteomes" id="UP001139150">
    <property type="component" value="Unassembled WGS sequence"/>
</dbReference>
<dbReference type="GO" id="GO:0016020">
    <property type="term" value="C:membrane"/>
    <property type="evidence" value="ECO:0007669"/>
    <property type="project" value="UniProtKB-SubCell"/>
</dbReference>
<proteinExistence type="inferred from homology"/>